<dbReference type="AlphaFoldDB" id="N9C262"/>
<proteinExistence type="predicted"/>
<name>N9C262_9GAMM</name>
<dbReference type="Proteomes" id="UP000013276">
    <property type="component" value="Unassembled WGS sequence"/>
</dbReference>
<comment type="caution">
    <text evidence="1">The sequence shown here is derived from an EMBL/GenBank/DDBJ whole genome shotgun (WGS) entry which is preliminary data.</text>
</comment>
<organism evidence="1 2">
    <name type="scientific">Acinetobacter ursingii ANC 3649</name>
    <dbReference type="NCBI Taxonomy" id="1257043"/>
    <lineage>
        <taxon>Bacteria</taxon>
        <taxon>Pseudomonadati</taxon>
        <taxon>Pseudomonadota</taxon>
        <taxon>Gammaproteobacteria</taxon>
        <taxon>Moraxellales</taxon>
        <taxon>Moraxellaceae</taxon>
        <taxon>Acinetobacter</taxon>
    </lineage>
</organism>
<evidence type="ECO:0000313" key="1">
    <source>
        <dbReference type="EMBL" id="ENV79566.1"/>
    </source>
</evidence>
<dbReference type="HOGENOM" id="CLU_3371547_0_0_6"/>
<accession>N9C262</accession>
<sequence>MDLVLTGLESKFRSQKIIFGSLLNVTKEDAVFKY</sequence>
<protein>
    <submittedName>
        <fullName evidence="1">Uncharacterized protein</fullName>
    </submittedName>
</protein>
<dbReference type="EMBL" id="APQC01000014">
    <property type="protein sequence ID" value="ENV79566.1"/>
    <property type="molecule type" value="Genomic_DNA"/>
</dbReference>
<keyword evidence="2" id="KW-1185">Reference proteome</keyword>
<reference evidence="1 2" key="1">
    <citation type="submission" date="2013-02" db="EMBL/GenBank/DDBJ databases">
        <title>The Genome Sequence of Acinetobacter ursingii NIPH ANC_3649.</title>
        <authorList>
            <consortium name="The Broad Institute Genome Sequencing Platform"/>
            <consortium name="The Broad Institute Genome Sequencing Center for Infectious Disease"/>
            <person name="Cerqueira G."/>
            <person name="Feldgarden M."/>
            <person name="Courvalin P."/>
            <person name="Perichon B."/>
            <person name="Grillot-Courvalin C."/>
            <person name="Clermont D."/>
            <person name="Rocha E."/>
            <person name="Yoon E.-J."/>
            <person name="Nemec A."/>
            <person name="Walker B."/>
            <person name="Young S.K."/>
            <person name="Zeng Q."/>
            <person name="Gargeya S."/>
            <person name="Fitzgerald M."/>
            <person name="Haas B."/>
            <person name="Abouelleil A."/>
            <person name="Alvarado L."/>
            <person name="Arachchi H.M."/>
            <person name="Berlin A.M."/>
            <person name="Chapman S.B."/>
            <person name="Dewar J."/>
            <person name="Goldberg J."/>
            <person name="Griggs A."/>
            <person name="Gujja S."/>
            <person name="Hansen M."/>
            <person name="Howarth C."/>
            <person name="Imamovic A."/>
            <person name="Larimer J."/>
            <person name="McCowan C."/>
            <person name="Murphy C."/>
            <person name="Neiman D."/>
            <person name="Pearson M."/>
            <person name="Priest M."/>
            <person name="Roberts A."/>
            <person name="Saif S."/>
            <person name="Shea T."/>
            <person name="Sisk P."/>
            <person name="Sykes S."/>
            <person name="Wortman J."/>
            <person name="Nusbaum C."/>
            <person name="Birren B."/>
        </authorList>
    </citation>
    <scope>NUCLEOTIDE SEQUENCE [LARGE SCALE GENOMIC DNA]</scope>
    <source>
        <strain evidence="1 2">ANC 3649</strain>
    </source>
</reference>
<gene>
    <name evidence="1" type="ORF">F942_01874</name>
</gene>
<evidence type="ECO:0000313" key="2">
    <source>
        <dbReference type="Proteomes" id="UP000013276"/>
    </source>
</evidence>